<dbReference type="PANTHER" id="PTHR10582:SF2">
    <property type="entry name" value="INACTIVE"/>
    <property type="match status" value="1"/>
</dbReference>
<evidence type="ECO:0000313" key="11">
    <source>
        <dbReference type="Proteomes" id="UP000187209"/>
    </source>
</evidence>
<feature type="compositionally biased region" description="Polar residues" evidence="7">
    <location>
        <begin position="7"/>
        <end position="21"/>
    </location>
</feature>
<proteinExistence type="predicted"/>
<sequence>MGDETLEATSRNINQDMSRSPTNKLTKRLSLRFGSEAFIIIGAVELCNIESARTLALQPWFIEQNNEFVTSGELIRLCLEKGFVAFAHELIEAGYSLPTDILIKEIKKNKPEAIRNIITGRFYPETGFELEYWYLLHKGMFSFAEIMRIAEPQLQNFQIDEHNFDQDNEILEIALKRSLERGYDDFACIIMKINPMIVNAEMIQIALDQKNIDFLRRIWTGSQQDNHAFNRIKRSQTSALWANLNTKTDDQTKAEVSDIMKISYIIKSLLVREHIQEARKVITWPEAADDKDILRVCVEMGEEEIGRDAISKRTREVTQEDFRYCISEKFYWLALDMLKWDEPLCYLYTKDAQKDIVELLRNGSTCYFAAEMLARIKPAIWDSSNTENVCEIVDITLKKSIEFYKCPHPIMYLVLMAEFLLKISNVNIYHSTICKETAEGLICLAKCIEDNIDEENELKYFLMSKDTQGRTVLTIIAINDFFILLENNDVGSIINNMWIGDRKNEGILKASTLYSSFFAPAGSEEKLLFFNKMDNRKAYMFQYEQLVNSCKLRFFGQMISVALLVFFYTMMVELAHEENTLEDFANGAKTEVFLRLSQIWIVGIFLEKVITLIFFSVTKRKIVADTWLALDFLMFIMMIFLMAGINQYYAGDGKWLSFISSSDFNALMHAVVLCFVWLKLFSILVVTESYGPLLRIIYIMTIDMMTFLLVYFSALFIGAVIMATLFNGCTSSNKFEDFGSSFLSLYRIGLGDFTITDYTRFFAFGATLEGILVVLTNVMLFNVLIAILTVTYEREVEGEESKYRATLIKAYYRWRWDDNYGLLILMPSPITIFITVVLPLLFGVKDSSKITKLFSRVFFILFVLPMFIYFTIMSCLFIPLVYINSLEAFAKGGIKTLKPRSILNEQAGPGETDSDEDEEEEDLEYSSAGKEIPRLKTFSIRRAVIWVLVGGVVTALAYLRDLLDFWRLTFKDSRKSTFNQEEEEADILSNEIFINNLQTTLGSFDTDEVTVDDAVEKYVSVDNSLLSSIVLADKNLMEKRRQSIITFFEFMSYSKKWRKIRRKDVLEMLPHKNYYSENYIFRARHMRIVWISKALKTFRKTVSNVNVKGIELPKCVILNETFQIRRVMITAKTVKYSLNNAEKNLKNVEDRLDEEEEIDKLMQNDKSQDLMNI</sequence>
<feature type="transmembrane region" description="Helical" evidence="8">
    <location>
        <begin position="943"/>
        <end position="963"/>
    </location>
</feature>
<accession>A0A1R2ANJ3</accession>
<evidence type="ECO:0000256" key="7">
    <source>
        <dbReference type="SAM" id="MobiDB-lite"/>
    </source>
</evidence>
<feature type="compositionally biased region" description="Acidic residues" evidence="7">
    <location>
        <begin position="912"/>
        <end position="924"/>
    </location>
</feature>
<feature type="transmembrane region" description="Helical" evidence="8">
    <location>
        <begin position="856"/>
        <end position="883"/>
    </location>
</feature>
<evidence type="ECO:0000256" key="2">
    <source>
        <dbReference type="ARBA" id="ARBA00022692"/>
    </source>
</evidence>
<feature type="region of interest" description="Disordered" evidence="7">
    <location>
        <begin position="904"/>
        <end position="926"/>
    </location>
</feature>
<keyword evidence="11" id="KW-1185">Reference proteome</keyword>
<dbReference type="GO" id="GO:0005886">
    <property type="term" value="C:plasma membrane"/>
    <property type="evidence" value="ECO:0007669"/>
    <property type="project" value="TreeGrafter"/>
</dbReference>
<comment type="subcellular location">
    <subcellularLocation>
        <location evidence="1">Membrane</location>
        <topology evidence="1">Multi-pass membrane protein</topology>
    </subcellularLocation>
</comment>
<feature type="domain" description="Ion transport" evidence="9">
    <location>
        <begin position="553"/>
        <end position="796"/>
    </location>
</feature>
<feature type="transmembrane region" description="Helical" evidence="8">
    <location>
        <begin position="592"/>
        <end position="615"/>
    </location>
</feature>
<feature type="transmembrane region" description="Helical" evidence="8">
    <location>
        <begin position="820"/>
        <end position="844"/>
    </location>
</feature>
<dbReference type="Pfam" id="PF00520">
    <property type="entry name" value="Ion_trans"/>
    <property type="match status" value="1"/>
</dbReference>
<feature type="transmembrane region" description="Helical" evidence="8">
    <location>
        <begin position="707"/>
        <end position="726"/>
    </location>
</feature>
<keyword evidence="6" id="KW-0175">Coiled coil</keyword>
<dbReference type="InterPro" id="IPR005821">
    <property type="entry name" value="Ion_trans_dom"/>
</dbReference>
<evidence type="ECO:0000256" key="6">
    <source>
        <dbReference type="SAM" id="Coils"/>
    </source>
</evidence>
<evidence type="ECO:0000256" key="5">
    <source>
        <dbReference type="ARBA" id="ARBA00023136"/>
    </source>
</evidence>
<evidence type="ECO:0000256" key="1">
    <source>
        <dbReference type="ARBA" id="ARBA00004141"/>
    </source>
</evidence>
<dbReference type="Gene3D" id="1.10.287.70">
    <property type="match status" value="1"/>
</dbReference>
<dbReference type="EMBL" id="MPUH01001828">
    <property type="protein sequence ID" value="OMJ66077.1"/>
    <property type="molecule type" value="Genomic_DNA"/>
</dbReference>
<evidence type="ECO:0000256" key="3">
    <source>
        <dbReference type="ARBA" id="ARBA00022737"/>
    </source>
</evidence>
<feature type="transmembrane region" description="Helical" evidence="8">
    <location>
        <begin position="627"/>
        <end position="646"/>
    </location>
</feature>
<reference evidence="10 11" key="1">
    <citation type="submission" date="2016-11" db="EMBL/GenBank/DDBJ databases">
        <title>The macronuclear genome of Stentor coeruleus: a giant cell with tiny introns.</title>
        <authorList>
            <person name="Slabodnick M."/>
            <person name="Ruby J.G."/>
            <person name="Reiff S.B."/>
            <person name="Swart E.C."/>
            <person name="Gosai S."/>
            <person name="Prabakaran S."/>
            <person name="Witkowska E."/>
            <person name="Larue G.E."/>
            <person name="Fisher S."/>
            <person name="Freeman R.M."/>
            <person name="Gunawardena J."/>
            <person name="Chu W."/>
            <person name="Stover N.A."/>
            <person name="Gregory B.D."/>
            <person name="Nowacki M."/>
            <person name="Derisi J."/>
            <person name="Roy S.W."/>
            <person name="Marshall W.F."/>
            <person name="Sood P."/>
        </authorList>
    </citation>
    <scope>NUCLEOTIDE SEQUENCE [LARGE SCALE GENOMIC DNA]</scope>
    <source>
        <strain evidence="10">WM001</strain>
    </source>
</reference>
<dbReference type="GO" id="GO:0005216">
    <property type="term" value="F:monoatomic ion channel activity"/>
    <property type="evidence" value="ECO:0007669"/>
    <property type="project" value="InterPro"/>
</dbReference>
<evidence type="ECO:0000256" key="4">
    <source>
        <dbReference type="ARBA" id="ARBA00022989"/>
    </source>
</evidence>
<keyword evidence="5 8" id="KW-0472">Membrane</keyword>
<dbReference type="OrthoDB" id="197980at2759"/>
<dbReference type="InterPro" id="IPR024862">
    <property type="entry name" value="TRPV"/>
</dbReference>
<keyword evidence="3" id="KW-0677">Repeat</keyword>
<dbReference type="GO" id="GO:0098703">
    <property type="term" value="P:calcium ion import across plasma membrane"/>
    <property type="evidence" value="ECO:0007669"/>
    <property type="project" value="TreeGrafter"/>
</dbReference>
<organism evidence="10 11">
    <name type="scientific">Stentor coeruleus</name>
    <dbReference type="NCBI Taxonomy" id="5963"/>
    <lineage>
        <taxon>Eukaryota</taxon>
        <taxon>Sar</taxon>
        <taxon>Alveolata</taxon>
        <taxon>Ciliophora</taxon>
        <taxon>Postciliodesmatophora</taxon>
        <taxon>Heterotrichea</taxon>
        <taxon>Heterotrichida</taxon>
        <taxon>Stentoridae</taxon>
        <taxon>Stentor</taxon>
    </lineage>
</organism>
<evidence type="ECO:0000256" key="8">
    <source>
        <dbReference type="SAM" id="Phobius"/>
    </source>
</evidence>
<comment type="caution">
    <text evidence="10">The sequence shown here is derived from an EMBL/GenBank/DDBJ whole genome shotgun (WGS) entry which is preliminary data.</text>
</comment>
<feature type="transmembrane region" description="Helical" evidence="8">
    <location>
        <begin position="770"/>
        <end position="792"/>
    </location>
</feature>
<dbReference type="Proteomes" id="UP000187209">
    <property type="component" value="Unassembled WGS sequence"/>
</dbReference>
<protein>
    <recommendedName>
        <fullName evidence="9">Ion transport domain-containing protein</fullName>
    </recommendedName>
</protein>
<dbReference type="AlphaFoldDB" id="A0A1R2ANJ3"/>
<feature type="coiled-coil region" evidence="6">
    <location>
        <begin position="1131"/>
        <end position="1165"/>
    </location>
</feature>
<keyword evidence="2 8" id="KW-0812">Transmembrane</keyword>
<keyword evidence="4 8" id="KW-1133">Transmembrane helix</keyword>
<evidence type="ECO:0000313" key="10">
    <source>
        <dbReference type="EMBL" id="OMJ66077.1"/>
    </source>
</evidence>
<feature type="transmembrane region" description="Helical" evidence="8">
    <location>
        <begin position="666"/>
        <end position="686"/>
    </location>
</feature>
<feature type="region of interest" description="Disordered" evidence="7">
    <location>
        <begin position="1"/>
        <end position="21"/>
    </location>
</feature>
<name>A0A1R2ANJ3_9CILI</name>
<gene>
    <name evidence="10" type="ORF">SteCoe_37210</name>
</gene>
<evidence type="ECO:0000259" key="9">
    <source>
        <dbReference type="Pfam" id="PF00520"/>
    </source>
</evidence>
<dbReference type="PANTHER" id="PTHR10582">
    <property type="entry name" value="TRANSIENT RECEPTOR POTENTIAL ION CHANNEL PROTEIN"/>
    <property type="match status" value="1"/>
</dbReference>